<accession>A0A183EBZ2</accession>
<dbReference type="EMBL" id="UYRT01086849">
    <property type="protein sequence ID" value="VDN31849.1"/>
    <property type="molecule type" value="Genomic_DNA"/>
</dbReference>
<organism evidence="3">
    <name type="scientific">Gongylonema pulchrum</name>
    <dbReference type="NCBI Taxonomy" id="637853"/>
    <lineage>
        <taxon>Eukaryota</taxon>
        <taxon>Metazoa</taxon>
        <taxon>Ecdysozoa</taxon>
        <taxon>Nematoda</taxon>
        <taxon>Chromadorea</taxon>
        <taxon>Rhabditida</taxon>
        <taxon>Spirurina</taxon>
        <taxon>Spiruromorpha</taxon>
        <taxon>Spiruroidea</taxon>
        <taxon>Gongylonematidae</taxon>
        <taxon>Gongylonema</taxon>
    </lineage>
</organism>
<evidence type="ECO:0000313" key="2">
    <source>
        <dbReference type="Proteomes" id="UP000271098"/>
    </source>
</evidence>
<dbReference type="InterPro" id="IPR029063">
    <property type="entry name" value="SAM-dependent_MTases_sf"/>
</dbReference>
<gene>
    <name evidence="1" type="ORF">GPUH_LOCUS18484</name>
</gene>
<evidence type="ECO:0000313" key="1">
    <source>
        <dbReference type="EMBL" id="VDN31849.1"/>
    </source>
</evidence>
<proteinExistence type="predicted"/>
<sequence>MFLLHLDSFFGDRMADVIYDPLSVGPLASAIKKLLVASFNMDPANTCCCILANTLRNHETMEKFLLCAGEEGLIVEEQFRFENGAFSFSNENMGSETLFPFTASVNCPTVFHKLILRVVPVHPEIGWFQSPFA</sequence>
<protein>
    <submittedName>
        <fullName evidence="3">ANK_REP_REGION domain-containing protein</fullName>
    </submittedName>
</protein>
<dbReference type="AlphaFoldDB" id="A0A183EBZ2"/>
<evidence type="ECO:0000313" key="3">
    <source>
        <dbReference type="WBParaSite" id="GPUH_0001850801-mRNA-1"/>
    </source>
</evidence>
<dbReference type="WBParaSite" id="GPUH_0001850801-mRNA-1">
    <property type="protein sequence ID" value="GPUH_0001850801-mRNA-1"/>
    <property type="gene ID" value="GPUH_0001850801"/>
</dbReference>
<keyword evidence="2" id="KW-1185">Reference proteome</keyword>
<reference evidence="1 2" key="2">
    <citation type="submission" date="2018-11" db="EMBL/GenBank/DDBJ databases">
        <authorList>
            <consortium name="Pathogen Informatics"/>
        </authorList>
    </citation>
    <scope>NUCLEOTIDE SEQUENCE [LARGE SCALE GENOMIC DNA]</scope>
</reference>
<dbReference type="OrthoDB" id="275715at2759"/>
<dbReference type="Gene3D" id="3.40.50.150">
    <property type="entry name" value="Vaccinia Virus protein VP39"/>
    <property type="match status" value="1"/>
</dbReference>
<reference evidence="3" key="1">
    <citation type="submission" date="2016-06" db="UniProtKB">
        <authorList>
            <consortium name="WormBaseParasite"/>
        </authorList>
    </citation>
    <scope>IDENTIFICATION</scope>
</reference>
<dbReference type="Proteomes" id="UP000271098">
    <property type="component" value="Unassembled WGS sequence"/>
</dbReference>
<name>A0A183EBZ2_9BILA</name>